<sequence>MPAGTFQLDDNDFENYYDINGNGVVDAGDRFLQFIEFDDLNKISAPPSTTVINSDPETTGIAAFEVLSSETDSTETAIYDLAGGGFESRQVGGLELGKLQDGDTIFTFLDTLQAGLGTGLQTNVTSQGSSMGDPLGFIFSDSTDDISTSLQLANSTYGNLTELFNVTTSGDLEYTLDFDAGDGDRVGASGGFLLQLGGPALAAGQNLGNLGNSVVTIAEEFTPGFYLAQRGSRPDFRIISGTFASATGGVSGDGIAPTAGIQSNVTLQAVRVPSPSTGLLFGIGLIALGGVIRQQARRA</sequence>
<accession>A0ABS1DF06</accession>
<dbReference type="EMBL" id="NRRL01000028">
    <property type="protein sequence ID" value="MBK1668702.1"/>
    <property type="molecule type" value="Genomic_DNA"/>
</dbReference>
<evidence type="ECO:0000313" key="2">
    <source>
        <dbReference type="Proteomes" id="UP001296873"/>
    </source>
</evidence>
<evidence type="ECO:0000313" key="1">
    <source>
        <dbReference type="EMBL" id="MBK1668702.1"/>
    </source>
</evidence>
<evidence type="ECO:0008006" key="3">
    <source>
        <dbReference type="Google" id="ProtNLM"/>
    </source>
</evidence>
<comment type="caution">
    <text evidence="1">The sequence shown here is derived from an EMBL/GenBank/DDBJ whole genome shotgun (WGS) entry which is preliminary data.</text>
</comment>
<gene>
    <name evidence="1" type="ORF">CKO28_11750</name>
</gene>
<proteinExistence type="predicted"/>
<dbReference type="Proteomes" id="UP001296873">
    <property type="component" value="Unassembled WGS sequence"/>
</dbReference>
<keyword evidence="2" id="KW-1185">Reference proteome</keyword>
<reference evidence="1 2" key="1">
    <citation type="journal article" date="2020" name="Microorganisms">
        <title>Osmotic Adaptation and Compatible Solute Biosynthesis of Phototrophic Bacteria as Revealed from Genome Analyses.</title>
        <authorList>
            <person name="Imhoff J.F."/>
            <person name="Rahn T."/>
            <person name="Kunzel S."/>
            <person name="Keller A."/>
            <person name="Neulinger S.C."/>
        </authorList>
    </citation>
    <scope>NUCLEOTIDE SEQUENCE [LARGE SCALE GENOMIC DNA]</scope>
    <source>
        <strain evidence="1 2">DSM 9895</strain>
    </source>
</reference>
<organism evidence="1 2">
    <name type="scientific">Rhodovibrio sodomensis</name>
    <dbReference type="NCBI Taxonomy" id="1088"/>
    <lineage>
        <taxon>Bacteria</taxon>
        <taxon>Pseudomonadati</taxon>
        <taxon>Pseudomonadota</taxon>
        <taxon>Alphaproteobacteria</taxon>
        <taxon>Rhodospirillales</taxon>
        <taxon>Rhodovibrionaceae</taxon>
        <taxon>Rhodovibrio</taxon>
    </lineage>
</organism>
<protein>
    <recommendedName>
        <fullName evidence="3">PEP-CTERM protein-sorting domain-containing protein</fullName>
    </recommendedName>
</protein>
<name>A0ABS1DF06_9PROT</name>